<keyword evidence="3" id="KW-1185">Reference proteome</keyword>
<accession>A0A830DDB6</accession>
<proteinExistence type="predicted"/>
<organism evidence="2 3">
    <name type="scientific">Phtheirospermum japonicum</name>
    <dbReference type="NCBI Taxonomy" id="374723"/>
    <lineage>
        <taxon>Eukaryota</taxon>
        <taxon>Viridiplantae</taxon>
        <taxon>Streptophyta</taxon>
        <taxon>Embryophyta</taxon>
        <taxon>Tracheophyta</taxon>
        <taxon>Spermatophyta</taxon>
        <taxon>Magnoliopsida</taxon>
        <taxon>eudicotyledons</taxon>
        <taxon>Gunneridae</taxon>
        <taxon>Pentapetalae</taxon>
        <taxon>asterids</taxon>
        <taxon>lamiids</taxon>
        <taxon>Lamiales</taxon>
        <taxon>Orobanchaceae</taxon>
        <taxon>Orobanchaceae incertae sedis</taxon>
        <taxon>Phtheirospermum</taxon>
    </lineage>
</organism>
<dbReference type="AlphaFoldDB" id="A0A830DDB6"/>
<evidence type="ECO:0000256" key="1">
    <source>
        <dbReference type="SAM" id="MobiDB-lite"/>
    </source>
</evidence>
<comment type="caution">
    <text evidence="2">The sequence shown here is derived from an EMBL/GenBank/DDBJ whole genome shotgun (WGS) entry which is preliminary data.</text>
</comment>
<reference evidence="2" key="1">
    <citation type="submission" date="2020-07" db="EMBL/GenBank/DDBJ databases">
        <title>Ethylene signaling mediates host invasion by parasitic plants.</title>
        <authorList>
            <person name="Yoshida S."/>
        </authorList>
    </citation>
    <scope>NUCLEOTIDE SEQUENCE</scope>
    <source>
        <strain evidence="2">Okayama</strain>
    </source>
</reference>
<evidence type="ECO:0000313" key="3">
    <source>
        <dbReference type="Proteomes" id="UP000653305"/>
    </source>
</evidence>
<feature type="region of interest" description="Disordered" evidence="1">
    <location>
        <begin position="1"/>
        <end position="37"/>
    </location>
</feature>
<gene>
    <name evidence="2" type="ORF">PHJA_002913900</name>
</gene>
<name>A0A830DDB6_9LAMI</name>
<dbReference type="EMBL" id="BMAC01001690">
    <property type="protein sequence ID" value="GFQ07699.1"/>
    <property type="molecule type" value="Genomic_DNA"/>
</dbReference>
<protein>
    <submittedName>
        <fullName evidence="2">Glutamate receptor 2.7</fullName>
    </submittedName>
</protein>
<feature type="non-terminal residue" evidence="2">
    <location>
        <position position="1"/>
    </location>
</feature>
<sequence length="37" mass="3952">STKSLRPRRNGNLTSIMWPGGQDSGSCAEGMGVSVEW</sequence>
<evidence type="ECO:0000313" key="2">
    <source>
        <dbReference type="EMBL" id="GFQ07699.1"/>
    </source>
</evidence>
<dbReference type="OrthoDB" id="1911081at2759"/>
<keyword evidence="2" id="KW-0675">Receptor</keyword>
<dbReference type="Proteomes" id="UP000653305">
    <property type="component" value="Unassembled WGS sequence"/>
</dbReference>